<sequence length="86" mass="9838">MVDLFGKEVINSTPVVVKDLNWGGTRFDIVDNLWEASPDQLLDSWIKAMEHLQSSEILATPSFNLDDKRTVNFNISNGWKEFIARL</sequence>
<proteinExistence type="predicted"/>
<dbReference type="Proteomes" id="UP000442469">
    <property type="component" value="Unassembled WGS sequence"/>
</dbReference>
<evidence type="ECO:0000313" key="1">
    <source>
        <dbReference type="EMBL" id="MUG21893.1"/>
    </source>
</evidence>
<dbReference type="AlphaFoldDB" id="A0A6N8ET14"/>
<dbReference type="EMBL" id="WNZZ01000003">
    <property type="protein sequence ID" value="MUG21893.1"/>
    <property type="molecule type" value="Genomic_DNA"/>
</dbReference>
<gene>
    <name evidence="1" type="ORF">GNQ08_05555</name>
</gene>
<evidence type="ECO:0000313" key="2">
    <source>
        <dbReference type="Proteomes" id="UP000442469"/>
    </source>
</evidence>
<comment type="caution">
    <text evidence="1">The sequence shown here is derived from an EMBL/GenBank/DDBJ whole genome shotgun (WGS) entry which is preliminary data.</text>
</comment>
<protein>
    <submittedName>
        <fullName evidence="1">Uncharacterized protein</fullName>
    </submittedName>
</protein>
<organism evidence="1 2">
    <name type="scientific">Paenibacillus macerans</name>
    <name type="common">Bacillus macerans</name>
    <dbReference type="NCBI Taxonomy" id="44252"/>
    <lineage>
        <taxon>Bacteria</taxon>
        <taxon>Bacillati</taxon>
        <taxon>Bacillota</taxon>
        <taxon>Bacilli</taxon>
        <taxon>Bacillales</taxon>
        <taxon>Paenibacillaceae</taxon>
        <taxon>Paenibacillus</taxon>
    </lineage>
</organism>
<name>A0A6N8ET14_PAEMA</name>
<reference evidence="1 2" key="1">
    <citation type="submission" date="2019-11" db="EMBL/GenBank/DDBJ databases">
        <title>Draft genome sequences of five Paenibacillus species of dairy origin.</title>
        <authorList>
            <person name="Olajide A.M."/>
            <person name="Chen S."/>
            <person name="Lapointe G."/>
        </authorList>
    </citation>
    <scope>NUCLEOTIDE SEQUENCE [LARGE SCALE GENOMIC DNA]</scope>
    <source>
        <strain evidence="1 2">3CT49</strain>
    </source>
</reference>
<dbReference type="RefSeq" id="WP_155619562.1">
    <property type="nucleotide sequence ID" value="NZ_WNZZ01000003.1"/>
</dbReference>
<accession>A0A6N8ET14</accession>